<dbReference type="EMBL" id="JABACJ020000009">
    <property type="protein sequence ID" value="MBU3876381.1"/>
    <property type="molecule type" value="Genomic_DNA"/>
</dbReference>
<sequence length="73" mass="8610">MKEFPDKCEEGKDMAGQTFTLTITDMKRGEWQGRLVGEDNYEVEFRSVIELIKAISQKIDSIEKIEMVWRHDE</sequence>
<accession>A0ABS6D4K3</accession>
<keyword evidence="2" id="KW-1185">Reference proteome</keyword>
<name>A0ABS6D4K3_9FIRM</name>
<comment type="caution">
    <text evidence="1">The sequence shown here is derived from an EMBL/GenBank/DDBJ whole genome shotgun (WGS) entry which is preliminary data.</text>
</comment>
<reference evidence="1 2" key="1">
    <citation type="submission" date="2021-06" db="EMBL/GenBank/DDBJ databases">
        <title>Faecalicatena sp. nov. isolated from porcine feces.</title>
        <authorList>
            <person name="Oh B.S."/>
            <person name="Lee J.H."/>
        </authorList>
    </citation>
    <scope>NUCLEOTIDE SEQUENCE [LARGE SCALE GENOMIC DNA]</scope>
    <source>
        <strain evidence="1 2">AGMB00832</strain>
    </source>
</reference>
<evidence type="ECO:0000313" key="2">
    <source>
        <dbReference type="Proteomes" id="UP000723714"/>
    </source>
</evidence>
<evidence type="ECO:0000313" key="1">
    <source>
        <dbReference type="EMBL" id="MBU3876381.1"/>
    </source>
</evidence>
<dbReference type="RefSeq" id="WP_216241658.1">
    <property type="nucleotide sequence ID" value="NZ_JABACJ020000009.1"/>
</dbReference>
<organism evidence="1 2">
    <name type="scientific">Faecalicatena faecalis</name>
    <dbReference type="NCBI Taxonomy" id="2726362"/>
    <lineage>
        <taxon>Bacteria</taxon>
        <taxon>Bacillati</taxon>
        <taxon>Bacillota</taxon>
        <taxon>Clostridia</taxon>
        <taxon>Lachnospirales</taxon>
        <taxon>Lachnospiraceae</taxon>
        <taxon>Faecalicatena</taxon>
    </lineage>
</organism>
<proteinExistence type="predicted"/>
<gene>
    <name evidence="1" type="ORF">HGO97_011220</name>
</gene>
<protein>
    <submittedName>
        <fullName evidence="1">Uncharacterized protein</fullName>
    </submittedName>
</protein>
<dbReference type="Proteomes" id="UP000723714">
    <property type="component" value="Unassembled WGS sequence"/>
</dbReference>